<evidence type="ECO:0000256" key="2">
    <source>
        <dbReference type="ARBA" id="ARBA00005551"/>
    </source>
</evidence>
<keyword evidence="3" id="KW-0813">Transport</keyword>
<dbReference type="GO" id="GO:0015297">
    <property type="term" value="F:antiporter activity"/>
    <property type="evidence" value="ECO:0007669"/>
    <property type="project" value="InterPro"/>
</dbReference>
<keyword evidence="12" id="KW-1185">Reference proteome</keyword>
<dbReference type="PATRIC" id="fig|1203554.3.peg.1833"/>
<comment type="caution">
    <text evidence="11">The sequence shown here is derived from an EMBL/GenBank/DDBJ whole genome shotgun (WGS) entry which is preliminary data.</text>
</comment>
<dbReference type="InterPro" id="IPR036291">
    <property type="entry name" value="NAD(P)-bd_dom_sf"/>
</dbReference>
<feature type="transmembrane region" description="Helical" evidence="8">
    <location>
        <begin position="117"/>
        <end position="138"/>
    </location>
</feature>
<feature type="transmembrane region" description="Helical" evidence="8">
    <location>
        <begin position="228"/>
        <end position="261"/>
    </location>
</feature>
<dbReference type="Gene3D" id="1.20.1530.20">
    <property type="match status" value="1"/>
</dbReference>
<evidence type="ECO:0000259" key="10">
    <source>
        <dbReference type="Pfam" id="PF02254"/>
    </source>
</evidence>
<evidence type="ECO:0000256" key="6">
    <source>
        <dbReference type="ARBA" id="ARBA00023136"/>
    </source>
</evidence>
<feature type="transmembrane region" description="Helical" evidence="8">
    <location>
        <begin position="366"/>
        <end position="385"/>
    </location>
</feature>
<proteinExistence type="inferred from homology"/>
<feature type="transmembrane region" description="Helical" evidence="8">
    <location>
        <begin position="6"/>
        <end position="24"/>
    </location>
</feature>
<evidence type="ECO:0000256" key="8">
    <source>
        <dbReference type="SAM" id="Phobius"/>
    </source>
</evidence>
<dbReference type="EMBL" id="ATCF01000024">
    <property type="protein sequence ID" value="EPD98457.1"/>
    <property type="molecule type" value="Genomic_DNA"/>
</dbReference>
<feature type="transmembrane region" description="Helical" evidence="8">
    <location>
        <begin position="306"/>
        <end position="328"/>
    </location>
</feature>
<feature type="transmembrane region" description="Helical" evidence="8">
    <location>
        <begin position="88"/>
        <end position="111"/>
    </location>
</feature>
<feature type="transmembrane region" description="Helical" evidence="8">
    <location>
        <begin position="185"/>
        <end position="207"/>
    </location>
</feature>
<organism evidence="11 12">
    <name type="scientific">Sutterella wadsworthensis HGA0223</name>
    <dbReference type="NCBI Taxonomy" id="1203554"/>
    <lineage>
        <taxon>Bacteria</taxon>
        <taxon>Pseudomonadati</taxon>
        <taxon>Pseudomonadota</taxon>
        <taxon>Betaproteobacteria</taxon>
        <taxon>Burkholderiales</taxon>
        <taxon>Sutterellaceae</taxon>
        <taxon>Sutterella</taxon>
    </lineage>
</organism>
<dbReference type="SUPFAM" id="SSF51735">
    <property type="entry name" value="NAD(P)-binding Rossmann-fold domains"/>
    <property type="match status" value="1"/>
</dbReference>
<feature type="domain" description="Cation/H+ exchanger transmembrane" evidence="9">
    <location>
        <begin position="17"/>
        <end position="385"/>
    </location>
</feature>
<feature type="transmembrane region" description="Helical" evidence="8">
    <location>
        <begin position="31"/>
        <end position="50"/>
    </location>
</feature>
<gene>
    <name evidence="11" type="ORF">HMPREF1476_01748</name>
</gene>
<evidence type="ECO:0008006" key="13">
    <source>
        <dbReference type="Google" id="ProtNLM"/>
    </source>
</evidence>
<dbReference type="InterPro" id="IPR003148">
    <property type="entry name" value="RCK_N"/>
</dbReference>
<keyword evidence="5 8" id="KW-1133">Transmembrane helix</keyword>
<reference evidence="11 12" key="1">
    <citation type="submission" date="2013-04" db="EMBL/GenBank/DDBJ databases">
        <title>The Genome Sequence of Sutterella wadsworthensis HGA0223.</title>
        <authorList>
            <consortium name="The Broad Institute Genomics Platform"/>
            <person name="Earl A."/>
            <person name="Ward D."/>
            <person name="Feldgarden M."/>
            <person name="Gevers D."/>
            <person name="Schmidt T.M."/>
            <person name="Dover J."/>
            <person name="Dai D."/>
            <person name="Walker B."/>
            <person name="Young S."/>
            <person name="Zeng Q."/>
            <person name="Gargeya S."/>
            <person name="Fitzgerald M."/>
            <person name="Haas B."/>
            <person name="Abouelleil A."/>
            <person name="Allen A.W."/>
            <person name="Alvarado L."/>
            <person name="Arachchi H.M."/>
            <person name="Berlin A.M."/>
            <person name="Chapman S.B."/>
            <person name="Gainer-Dewar J."/>
            <person name="Goldberg J."/>
            <person name="Griggs A."/>
            <person name="Gujja S."/>
            <person name="Hansen M."/>
            <person name="Howarth C."/>
            <person name="Imamovic A."/>
            <person name="Ireland A."/>
            <person name="Larimer J."/>
            <person name="McCowan C."/>
            <person name="Murphy C."/>
            <person name="Pearson M."/>
            <person name="Poon T.W."/>
            <person name="Priest M."/>
            <person name="Roberts A."/>
            <person name="Saif S."/>
            <person name="Shea T."/>
            <person name="Sisk P."/>
            <person name="Sykes S."/>
            <person name="Wortman J."/>
            <person name="Nusbaum C."/>
            <person name="Birren B."/>
        </authorList>
    </citation>
    <scope>NUCLEOTIDE SEQUENCE [LARGE SCALE GENOMIC DNA]</scope>
    <source>
        <strain evidence="11 12">HGA0223</strain>
    </source>
</reference>
<comment type="subcellular location">
    <subcellularLocation>
        <location evidence="1">Membrane</location>
        <topology evidence="1">Multi-pass membrane protein</topology>
    </subcellularLocation>
</comment>
<feature type="region of interest" description="Disordered" evidence="7">
    <location>
        <begin position="652"/>
        <end position="683"/>
    </location>
</feature>
<evidence type="ECO:0000256" key="4">
    <source>
        <dbReference type="ARBA" id="ARBA00022692"/>
    </source>
</evidence>
<name>S3BWJ0_9BURK</name>
<feature type="transmembrane region" description="Helical" evidence="8">
    <location>
        <begin position="150"/>
        <end position="173"/>
    </location>
</feature>
<feature type="transmembrane region" description="Helical" evidence="8">
    <location>
        <begin position="281"/>
        <end position="299"/>
    </location>
</feature>
<dbReference type="eggNOG" id="COG4651">
    <property type="taxonomic scope" value="Bacteria"/>
</dbReference>
<dbReference type="Pfam" id="PF00999">
    <property type="entry name" value="Na_H_Exchanger"/>
    <property type="match status" value="1"/>
</dbReference>
<dbReference type="AlphaFoldDB" id="S3BWJ0"/>
<evidence type="ECO:0000313" key="11">
    <source>
        <dbReference type="EMBL" id="EPD98457.1"/>
    </source>
</evidence>
<comment type="similarity">
    <text evidence="2">Belongs to the monovalent cation:proton antiporter 2 (CPA2) transporter (TC 2.A.37) family.</text>
</comment>
<evidence type="ECO:0000259" key="9">
    <source>
        <dbReference type="Pfam" id="PF00999"/>
    </source>
</evidence>
<dbReference type="GO" id="GO:0016020">
    <property type="term" value="C:membrane"/>
    <property type="evidence" value="ECO:0007669"/>
    <property type="project" value="UniProtKB-SubCell"/>
</dbReference>
<dbReference type="STRING" id="1203554.HMPREF1476_01748"/>
<dbReference type="InterPro" id="IPR038770">
    <property type="entry name" value="Na+/solute_symporter_sf"/>
</dbReference>
<evidence type="ECO:0000256" key="5">
    <source>
        <dbReference type="ARBA" id="ARBA00022989"/>
    </source>
</evidence>
<dbReference type="InterPro" id="IPR006153">
    <property type="entry name" value="Cation/H_exchanger_TM"/>
</dbReference>
<feature type="transmembrane region" description="Helical" evidence="8">
    <location>
        <begin position="56"/>
        <end position="76"/>
    </location>
</feature>
<dbReference type="Gene3D" id="3.40.50.720">
    <property type="entry name" value="NAD(P)-binding Rossmann-like Domain"/>
    <property type="match status" value="1"/>
</dbReference>
<accession>S3BWJ0</accession>
<dbReference type="RefSeq" id="WP_016474921.1">
    <property type="nucleotide sequence ID" value="NZ_KE150480.1"/>
</dbReference>
<dbReference type="HOGENOM" id="CLU_005126_9_1_4"/>
<keyword evidence="4 8" id="KW-0812">Transmembrane</keyword>
<evidence type="ECO:0000256" key="1">
    <source>
        <dbReference type="ARBA" id="ARBA00004141"/>
    </source>
</evidence>
<protein>
    <recommendedName>
        <fullName evidence="13">Monovalent cation:proton antiporter-2 (CPA2) family transporter</fullName>
    </recommendedName>
</protein>
<keyword evidence="6 8" id="KW-0472">Membrane</keyword>
<feature type="domain" description="RCK N-terminal" evidence="10">
    <location>
        <begin position="442"/>
        <end position="528"/>
    </location>
</feature>
<evidence type="ECO:0000313" key="12">
    <source>
        <dbReference type="Proteomes" id="UP000014400"/>
    </source>
</evidence>
<evidence type="ECO:0000256" key="3">
    <source>
        <dbReference type="ARBA" id="ARBA00022448"/>
    </source>
</evidence>
<dbReference type="PANTHER" id="PTHR42751">
    <property type="entry name" value="SODIUM/HYDROGEN EXCHANGER FAMILY/TRKA DOMAIN PROTEIN"/>
    <property type="match status" value="1"/>
</dbReference>
<evidence type="ECO:0000256" key="7">
    <source>
        <dbReference type="SAM" id="MobiDB-lite"/>
    </source>
</evidence>
<sequence length="683" mass="73526">MQNYSLITSLVTGFGLALPFGYLAERFLRSPALVGYILAGVAVGIIPGLPPVNEAMIEQLAEIGVMLLMFGVGLHFSVRDLLNVRTAVVPWAAVQMMVTAILGACVAMGFWHWSFGAAVLFGLTISCASTVVVTKALELRRMTNEINGQVAIGWLVMEDLMSVVLLVCLPPFAQAVQGADVSLSAVAWKVATTLIWAAVFVVLMLVAGRKVMPRLLREVALTGSNELFTLSVLGCAIVIAYGAGAIFNVSFALGAFFAGMVMQESRYAHRAATDSLPLQDAFSVLFFVSVGMMLDWHVFLQHPIEITLVVLIIIICKMTFATTFVTIARWPLETAFTVGACNGQIGEFSYILAAQGIALHLVDSSMMSIIVAASIITIAFNPVLFEAAPKLMRIFTSRYAWARRAAMRPAPFSQLPENAPREILDGQMIVVGLPEDGAQAFFDSLLKAKRRTIVICGGSAPVDRLREAGIGVLFGSPSDPMVLVQAHVLSAGVLVIPSGTAAEAKDVVDAARKLNKTLPIVVLTKTIDDGVFFDQTDKNLKILCEPLVTSLTVAATAIEELFQREESEAEEEANRKTVREIINEEYMRTVAAVRTGGASDAAESESDKLQAAAVTVADEAMSEAKRQTPVQKTLREAARGWGRRAASVFFWRKRGSDHSGNAEPADEAKPETAEKTAQTPPKA</sequence>
<dbReference type="GO" id="GO:0006813">
    <property type="term" value="P:potassium ion transport"/>
    <property type="evidence" value="ECO:0007669"/>
    <property type="project" value="InterPro"/>
</dbReference>
<dbReference type="PANTHER" id="PTHR42751:SF1">
    <property type="entry name" value="CATION_PROTON ANTIPORTER YBAL-RELATED"/>
    <property type="match status" value="1"/>
</dbReference>
<dbReference type="Proteomes" id="UP000014400">
    <property type="component" value="Unassembled WGS sequence"/>
</dbReference>
<dbReference type="GO" id="GO:1902600">
    <property type="term" value="P:proton transmembrane transport"/>
    <property type="evidence" value="ECO:0007669"/>
    <property type="project" value="InterPro"/>
</dbReference>
<dbReference type="Pfam" id="PF02254">
    <property type="entry name" value="TrkA_N"/>
    <property type="match status" value="1"/>
</dbReference>